<evidence type="ECO:0000313" key="3">
    <source>
        <dbReference type="EMBL" id="CCH58574.1"/>
    </source>
</evidence>
<dbReference type="HOGENOM" id="CLU_089470_0_2_1"/>
<dbReference type="EMBL" id="HE806316">
    <property type="protein sequence ID" value="CCH58574.1"/>
    <property type="molecule type" value="Genomic_DNA"/>
</dbReference>
<dbReference type="OMA" id="WYNSFDA"/>
<dbReference type="eggNOG" id="KOG3429">
    <property type="taxonomic scope" value="Eukaryota"/>
</dbReference>
<dbReference type="Gene3D" id="3.30.160.20">
    <property type="match status" value="1"/>
</dbReference>
<gene>
    <name evidence="3" type="primary">TBLA0A07850</name>
    <name evidence="3" type="ORF">TBLA_0A07850</name>
</gene>
<organism evidence="3 4">
    <name type="scientific">Henningerozyma blattae (strain ATCC 34711 / CBS 6284 / DSM 70876 / NBRC 10599 / NRRL Y-10934 / UCD 77-7)</name>
    <name type="common">Yeast</name>
    <name type="synonym">Tetrapisispora blattae</name>
    <dbReference type="NCBI Taxonomy" id="1071380"/>
    <lineage>
        <taxon>Eukaryota</taxon>
        <taxon>Fungi</taxon>
        <taxon>Dikarya</taxon>
        <taxon>Ascomycota</taxon>
        <taxon>Saccharomycotina</taxon>
        <taxon>Saccharomycetes</taxon>
        <taxon>Saccharomycetales</taxon>
        <taxon>Saccharomycetaceae</taxon>
        <taxon>Henningerozyma</taxon>
    </lineage>
</organism>
<keyword evidence="4" id="KW-1185">Reference proteome</keyword>
<dbReference type="GO" id="GO:0004045">
    <property type="term" value="F:peptidyl-tRNA hydrolase activity"/>
    <property type="evidence" value="ECO:0007669"/>
    <property type="project" value="EnsemblFungi"/>
</dbReference>
<dbReference type="AlphaFoldDB" id="I2GWS2"/>
<name>I2GWS2_HENB6</name>
<accession>I2GWS2</accession>
<dbReference type="PANTHER" id="PTHR11075">
    <property type="entry name" value="PEPTIDE CHAIN RELEASE FACTOR"/>
    <property type="match status" value="1"/>
</dbReference>
<dbReference type="Pfam" id="PF00472">
    <property type="entry name" value="RF-1"/>
    <property type="match status" value="1"/>
</dbReference>
<dbReference type="OrthoDB" id="270639at2759"/>
<dbReference type="GO" id="GO:0070126">
    <property type="term" value="P:mitochondrial translational termination"/>
    <property type="evidence" value="ECO:0007669"/>
    <property type="project" value="TreeGrafter"/>
</dbReference>
<dbReference type="PANTHER" id="PTHR11075:SF54">
    <property type="entry name" value="LARGE RIBOSOMAL SUBUNIT PROTEIN ML62"/>
    <property type="match status" value="1"/>
</dbReference>
<dbReference type="InterPro" id="IPR000352">
    <property type="entry name" value="Pep_chain_release_fac_I"/>
</dbReference>
<dbReference type="InParanoid" id="I2GWS2"/>
<dbReference type="InterPro" id="IPR052104">
    <property type="entry name" value="Mito_Release_Factor_mL62"/>
</dbReference>
<proteinExistence type="predicted"/>
<dbReference type="GO" id="GO:0016150">
    <property type="term" value="F:translation release factor activity, codon nonspecific"/>
    <property type="evidence" value="ECO:0007669"/>
    <property type="project" value="TreeGrafter"/>
</dbReference>
<reference evidence="3 4" key="1">
    <citation type="journal article" date="2011" name="Proc. Natl. Acad. Sci. U.S.A.">
        <title>Evolutionary erosion of yeast sex chromosomes by mating-type switching accidents.</title>
        <authorList>
            <person name="Gordon J.L."/>
            <person name="Armisen D."/>
            <person name="Proux-Wera E."/>
            <person name="Oheigeartaigh S.S."/>
            <person name="Byrne K.P."/>
            <person name="Wolfe K.H."/>
        </authorList>
    </citation>
    <scope>NUCLEOTIDE SEQUENCE [LARGE SCALE GENOMIC DNA]</scope>
    <source>
        <strain evidence="4">ATCC 34711 / CBS 6284 / DSM 70876 / NBRC 10599 / NRRL Y-10934 / UCD 77-7</strain>
    </source>
</reference>
<dbReference type="FunCoup" id="I2GWS2">
    <property type="interactions" value="264"/>
</dbReference>
<sequence>MTKYLRIVARSFSHKLTPSVEIAKLWIDELSAAKLPKRDFQVRFDRSSGPGGQNVNKVNTKCTITLPNFKSANWIPNEVKNAIIKNKFRYYAAGTDSLVIQSQESRSRGNNESICYDKLISEIKACCQFGSNTSEPTIQKWNSFKRQANEKRLNSKKVASSKKQSRKKDFNINY</sequence>
<evidence type="ECO:0000259" key="2">
    <source>
        <dbReference type="Pfam" id="PF00472"/>
    </source>
</evidence>
<dbReference type="KEGG" id="tbl:TBLA_0A07850"/>
<evidence type="ECO:0000256" key="1">
    <source>
        <dbReference type="SAM" id="MobiDB-lite"/>
    </source>
</evidence>
<feature type="region of interest" description="Disordered" evidence="1">
    <location>
        <begin position="145"/>
        <end position="174"/>
    </location>
</feature>
<dbReference type="STRING" id="1071380.I2GWS2"/>
<dbReference type="RefSeq" id="XP_004178093.1">
    <property type="nucleotide sequence ID" value="XM_004178045.1"/>
</dbReference>
<dbReference type="Proteomes" id="UP000002866">
    <property type="component" value="Chromosome 1"/>
</dbReference>
<protein>
    <recommendedName>
        <fullName evidence="2">Prokaryotic-type class I peptide chain release factors domain-containing protein</fullName>
    </recommendedName>
</protein>
<dbReference type="GeneID" id="14493325"/>
<evidence type="ECO:0000313" key="4">
    <source>
        <dbReference type="Proteomes" id="UP000002866"/>
    </source>
</evidence>
<dbReference type="GO" id="GO:0005762">
    <property type="term" value="C:mitochondrial large ribosomal subunit"/>
    <property type="evidence" value="ECO:0007669"/>
    <property type="project" value="EnsemblFungi"/>
</dbReference>
<feature type="domain" description="Prokaryotic-type class I peptide chain release factors" evidence="2">
    <location>
        <begin position="33"/>
        <end position="169"/>
    </location>
</feature>
<dbReference type="SUPFAM" id="SSF110916">
    <property type="entry name" value="Peptidyl-tRNA hydrolase domain-like"/>
    <property type="match status" value="1"/>
</dbReference>